<accession>A0ABS8Y6S5</accession>
<evidence type="ECO:0000256" key="1">
    <source>
        <dbReference type="SAM" id="MobiDB-lite"/>
    </source>
</evidence>
<protein>
    <submittedName>
        <fullName evidence="2">Uncharacterized protein</fullName>
    </submittedName>
</protein>
<name>A0ABS8Y6S5_DATST</name>
<sequence length="81" mass="8174">MRGEAAVVVVLGEGEGGDGFLVANGVFQPVVADLGGGRRGGKERERERGGKRRGLRSPKIMESKGEAEGGRAVGVVAAVGG</sequence>
<dbReference type="EMBL" id="JACEIK010086644">
    <property type="protein sequence ID" value="MCE5167360.1"/>
    <property type="molecule type" value="Genomic_DNA"/>
</dbReference>
<proteinExistence type="predicted"/>
<evidence type="ECO:0000313" key="3">
    <source>
        <dbReference type="Proteomes" id="UP000823775"/>
    </source>
</evidence>
<feature type="region of interest" description="Disordered" evidence="1">
    <location>
        <begin position="33"/>
        <end position="68"/>
    </location>
</feature>
<evidence type="ECO:0000313" key="2">
    <source>
        <dbReference type="EMBL" id="MCE5167360.1"/>
    </source>
</evidence>
<dbReference type="Proteomes" id="UP000823775">
    <property type="component" value="Unassembled WGS sequence"/>
</dbReference>
<reference evidence="2 3" key="1">
    <citation type="journal article" date="2021" name="BMC Genomics">
        <title>Datura genome reveals duplications of psychoactive alkaloid biosynthetic genes and high mutation rate following tissue culture.</title>
        <authorList>
            <person name="Rajewski A."/>
            <person name="Carter-House D."/>
            <person name="Stajich J."/>
            <person name="Litt A."/>
        </authorList>
    </citation>
    <scope>NUCLEOTIDE SEQUENCE [LARGE SCALE GENOMIC DNA]</scope>
    <source>
        <strain evidence="2">AR-01</strain>
    </source>
</reference>
<feature type="compositionally biased region" description="Basic and acidic residues" evidence="1">
    <location>
        <begin position="59"/>
        <end position="68"/>
    </location>
</feature>
<feature type="non-terminal residue" evidence="2">
    <location>
        <position position="81"/>
    </location>
</feature>
<gene>
    <name evidence="2" type="ORF">HAX54_050008</name>
</gene>
<comment type="caution">
    <text evidence="2">The sequence shown here is derived from an EMBL/GenBank/DDBJ whole genome shotgun (WGS) entry which is preliminary data.</text>
</comment>
<keyword evidence="3" id="KW-1185">Reference proteome</keyword>
<organism evidence="2 3">
    <name type="scientific">Datura stramonium</name>
    <name type="common">Jimsonweed</name>
    <name type="synonym">Common thornapple</name>
    <dbReference type="NCBI Taxonomy" id="4076"/>
    <lineage>
        <taxon>Eukaryota</taxon>
        <taxon>Viridiplantae</taxon>
        <taxon>Streptophyta</taxon>
        <taxon>Embryophyta</taxon>
        <taxon>Tracheophyta</taxon>
        <taxon>Spermatophyta</taxon>
        <taxon>Magnoliopsida</taxon>
        <taxon>eudicotyledons</taxon>
        <taxon>Gunneridae</taxon>
        <taxon>Pentapetalae</taxon>
        <taxon>asterids</taxon>
        <taxon>lamiids</taxon>
        <taxon>Solanales</taxon>
        <taxon>Solanaceae</taxon>
        <taxon>Solanoideae</taxon>
        <taxon>Datureae</taxon>
        <taxon>Datura</taxon>
    </lineage>
</organism>